<protein>
    <submittedName>
        <fullName evidence="2">Uncharacterized protein</fullName>
    </submittedName>
</protein>
<name>A0A7S2HHZ6_9STRA</name>
<dbReference type="EMBL" id="HBGV01009127">
    <property type="protein sequence ID" value="CAD9491086.1"/>
    <property type="molecule type" value="Transcribed_RNA"/>
</dbReference>
<evidence type="ECO:0000256" key="1">
    <source>
        <dbReference type="SAM" id="MobiDB-lite"/>
    </source>
</evidence>
<feature type="compositionally biased region" description="Polar residues" evidence="1">
    <location>
        <begin position="1"/>
        <end position="11"/>
    </location>
</feature>
<evidence type="ECO:0000313" key="2">
    <source>
        <dbReference type="EMBL" id="CAD9491086.1"/>
    </source>
</evidence>
<dbReference type="AlphaFoldDB" id="A0A7S2HHZ6"/>
<feature type="region of interest" description="Disordered" evidence="1">
    <location>
        <begin position="1"/>
        <end position="25"/>
    </location>
</feature>
<proteinExistence type="predicted"/>
<gene>
    <name evidence="2" type="ORF">HTAM1171_LOCUS5649</name>
</gene>
<organism evidence="2">
    <name type="scientific">Helicotheca tamesis</name>
    <dbReference type="NCBI Taxonomy" id="374047"/>
    <lineage>
        <taxon>Eukaryota</taxon>
        <taxon>Sar</taxon>
        <taxon>Stramenopiles</taxon>
        <taxon>Ochrophyta</taxon>
        <taxon>Bacillariophyta</taxon>
        <taxon>Mediophyceae</taxon>
        <taxon>Lithodesmiophycidae</taxon>
        <taxon>Lithodesmiales</taxon>
        <taxon>Lithodesmiaceae</taxon>
        <taxon>Helicotheca</taxon>
    </lineage>
</organism>
<sequence>MTSSESETPNTVPGIDNFDEHDSRQVKIEPVLPQPRTCFSSTLTRNGSASGTDIRRNLTDSILSEAEYGARLRIFQERLEERTHLLRSLKSADSLNDQSKIFGRHLSQRCLRDGDSRSNDGLLSKCNAVWD</sequence>
<accession>A0A7S2HHZ6</accession>
<reference evidence="2" key="1">
    <citation type="submission" date="2021-01" db="EMBL/GenBank/DDBJ databases">
        <authorList>
            <person name="Corre E."/>
            <person name="Pelletier E."/>
            <person name="Niang G."/>
            <person name="Scheremetjew M."/>
            <person name="Finn R."/>
            <person name="Kale V."/>
            <person name="Holt S."/>
            <person name="Cochrane G."/>
            <person name="Meng A."/>
            <person name="Brown T."/>
            <person name="Cohen L."/>
        </authorList>
    </citation>
    <scope>NUCLEOTIDE SEQUENCE</scope>
    <source>
        <strain evidence="2">CCMP826</strain>
    </source>
</reference>